<dbReference type="EMBL" id="ML987205">
    <property type="protein sequence ID" value="KAF2243304.1"/>
    <property type="molecule type" value="Genomic_DNA"/>
</dbReference>
<dbReference type="OrthoDB" id="3790736at2759"/>
<dbReference type="AlphaFoldDB" id="A0A6A6HYJ6"/>
<feature type="region of interest" description="Disordered" evidence="1">
    <location>
        <begin position="336"/>
        <end position="380"/>
    </location>
</feature>
<keyword evidence="4" id="KW-1185">Reference proteome</keyword>
<feature type="transmembrane region" description="Helical" evidence="2">
    <location>
        <begin position="292"/>
        <end position="319"/>
    </location>
</feature>
<feature type="compositionally biased region" description="Low complexity" evidence="1">
    <location>
        <begin position="84"/>
        <end position="101"/>
    </location>
</feature>
<keyword evidence="2" id="KW-0472">Membrane</keyword>
<proteinExistence type="predicted"/>
<name>A0A6A6HYJ6_9PLEO</name>
<dbReference type="Proteomes" id="UP000800094">
    <property type="component" value="Unassembled WGS sequence"/>
</dbReference>
<feature type="compositionally biased region" description="Basic and acidic residues" evidence="1">
    <location>
        <begin position="336"/>
        <end position="347"/>
    </location>
</feature>
<protein>
    <submittedName>
        <fullName evidence="3">Uncharacterized protein</fullName>
    </submittedName>
</protein>
<feature type="region of interest" description="Disordered" evidence="1">
    <location>
        <begin position="78"/>
        <end position="101"/>
    </location>
</feature>
<keyword evidence="2" id="KW-1133">Transmembrane helix</keyword>
<organism evidence="3 4">
    <name type="scientific">Trematosphaeria pertusa</name>
    <dbReference type="NCBI Taxonomy" id="390896"/>
    <lineage>
        <taxon>Eukaryota</taxon>
        <taxon>Fungi</taxon>
        <taxon>Dikarya</taxon>
        <taxon>Ascomycota</taxon>
        <taxon>Pezizomycotina</taxon>
        <taxon>Dothideomycetes</taxon>
        <taxon>Pleosporomycetidae</taxon>
        <taxon>Pleosporales</taxon>
        <taxon>Massarineae</taxon>
        <taxon>Trematosphaeriaceae</taxon>
        <taxon>Trematosphaeria</taxon>
    </lineage>
</organism>
<dbReference type="RefSeq" id="XP_033678308.1">
    <property type="nucleotide sequence ID" value="XM_033827175.1"/>
</dbReference>
<evidence type="ECO:0000256" key="2">
    <source>
        <dbReference type="SAM" id="Phobius"/>
    </source>
</evidence>
<feature type="region of interest" description="Disordered" evidence="1">
    <location>
        <begin position="108"/>
        <end position="127"/>
    </location>
</feature>
<gene>
    <name evidence="3" type="ORF">BU26DRAFT_509836</name>
</gene>
<evidence type="ECO:0000313" key="4">
    <source>
        <dbReference type="Proteomes" id="UP000800094"/>
    </source>
</evidence>
<accession>A0A6A6HYJ6</accession>
<reference evidence="3" key="1">
    <citation type="journal article" date="2020" name="Stud. Mycol.">
        <title>101 Dothideomycetes genomes: a test case for predicting lifestyles and emergence of pathogens.</title>
        <authorList>
            <person name="Haridas S."/>
            <person name="Albert R."/>
            <person name="Binder M."/>
            <person name="Bloem J."/>
            <person name="Labutti K."/>
            <person name="Salamov A."/>
            <person name="Andreopoulos B."/>
            <person name="Baker S."/>
            <person name="Barry K."/>
            <person name="Bills G."/>
            <person name="Bluhm B."/>
            <person name="Cannon C."/>
            <person name="Castanera R."/>
            <person name="Culley D."/>
            <person name="Daum C."/>
            <person name="Ezra D."/>
            <person name="Gonzalez J."/>
            <person name="Henrissat B."/>
            <person name="Kuo A."/>
            <person name="Liang C."/>
            <person name="Lipzen A."/>
            <person name="Lutzoni F."/>
            <person name="Magnuson J."/>
            <person name="Mondo S."/>
            <person name="Nolan M."/>
            <person name="Ohm R."/>
            <person name="Pangilinan J."/>
            <person name="Park H.-J."/>
            <person name="Ramirez L."/>
            <person name="Alfaro M."/>
            <person name="Sun H."/>
            <person name="Tritt A."/>
            <person name="Yoshinaga Y."/>
            <person name="Zwiers L.-H."/>
            <person name="Turgeon B."/>
            <person name="Goodwin S."/>
            <person name="Spatafora J."/>
            <person name="Crous P."/>
            <person name="Grigoriev I."/>
        </authorList>
    </citation>
    <scope>NUCLEOTIDE SEQUENCE</scope>
    <source>
        <strain evidence="3">CBS 122368</strain>
    </source>
</reference>
<feature type="compositionally biased region" description="Basic and acidic residues" evidence="1">
    <location>
        <begin position="358"/>
        <end position="367"/>
    </location>
</feature>
<dbReference type="GeneID" id="54580505"/>
<feature type="compositionally biased region" description="Low complexity" evidence="1">
    <location>
        <begin position="108"/>
        <end position="121"/>
    </location>
</feature>
<evidence type="ECO:0000313" key="3">
    <source>
        <dbReference type="EMBL" id="KAF2243304.1"/>
    </source>
</evidence>
<sequence>MKYRRIVALTAYAASTAMSAMAGHGPIDVETVSPVTTSTSSFGEDANAFVSATTLATRIMTADDASMGTSEAQLVTRTRRDVDNSASTSTSTPALSLTSTQTAALNTATTTNTNTTLSSNTHNGTRKTSTALSTVLDTVRSILSPDTYIATTVTTCLYDTSSTLYFTAIYPNNTLVGSPLHPDIPGLYYIETPWHLTYKSHLLRAILNNATHSPDCPSGYCSSAPIPGSNGMRLKRTVNWGGHCGYVTKSEVWRLGVHLGTVGDFYYGARMNGEVLAFFESQMEKTYPKVEIGLVLAFTLAIPGIIVMGLVIAWGWWFARKCERFVRARRQRDAARQRRARRERDEEAQVGAYELEDREGQMEREESTPPAYHEAVKDEV</sequence>
<evidence type="ECO:0000256" key="1">
    <source>
        <dbReference type="SAM" id="MobiDB-lite"/>
    </source>
</evidence>
<keyword evidence="2" id="KW-0812">Transmembrane</keyword>